<dbReference type="GO" id="GO:0032456">
    <property type="term" value="P:endocytic recycling"/>
    <property type="evidence" value="ECO:0007669"/>
    <property type="project" value="TreeGrafter"/>
</dbReference>
<gene>
    <name evidence="8" type="ORF">CUNI_LOCUS2813</name>
</gene>
<feature type="non-terminal residue" evidence="8">
    <location>
        <position position="1"/>
    </location>
</feature>
<feature type="region of interest" description="Disordered" evidence="6">
    <location>
        <begin position="1065"/>
        <end position="1176"/>
    </location>
</feature>
<evidence type="ECO:0000256" key="3">
    <source>
        <dbReference type="ARBA" id="ARBA00022490"/>
    </source>
</evidence>
<dbReference type="InterPro" id="IPR038499">
    <property type="entry name" value="BRO1_sf"/>
</dbReference>
<dbReference type="InterPro" id="IPR025304">
    <property type="entry name" value="ALIX_V_dom"/>
</dbReference>
<evidence type="ECO:0000256" key="6">
    <source>
        <dbReference type="SAM" id="MobiDB-lite"/>
    </source>
</evidence>
<dbReference type="GO" id="GO:0005768">
    <property type="term" value="C:endosome"/>
    <property type="evidence" value="ECO:0007669"/>
    <property type="project" value="UniProtKB-SubCell"/>
</dbReference>
<proteinExistence type="predicted"/>
<dbReference type="Pfam" id="PF03097">
    <property type="entry name" value="BRO1"/>
    <property type="match status" value="1"/>
</dbReference>
<feature type="domain" description="BRO1" evidence="7">
    <location>
        <begin position="8"/>
        <end position="386"/>
    </location>
</feature>
<evidence type="ECO:0000256" key="5">
    <source>
        <dbReference type="SAM" id="Coils"/>
    </source>
</evidence>
<feature type="compositionally biased region" description="Low complexity" evidence="6">
    <location>
        <begin position="1125"/>
        <end position="1151"/>
    </location>
</feature>
<dbReference type="OrthoDB" id="10266451at2759"/>
<dbReference type="GO" id="GO:0045022">
    <property type="term" value="P:early endosome to late endosome transport"/>
    <property type="evidence" value="ECO:0007669"/>
    <property type="project" value="TreeGrafter"/>
</dbReference>
<comment type="caution">
    <text evidence="8">The sequence shown here is derived from an EMBL/GenBank/DDBJ whole genome shotgun (WGS) entry which is preliminary data.</text>
</comment>
<feature type="coiled-coil region" evidence="5">
    <location>
        <begin position="543"/>
        <end position="570"/>
    </location>
</feature>
<evidence type="ECO:0000313" key="9">
    <source>
        <dbReference type="Proteomes" id="UP000678393"/>
    </source>
</evidence>
<dbReference type="InterPro" id="IPR004328">
    <property type="entry name" value="BRO1_dom"/>
</dbReference>
<dbReference type="Gene3D" id="1.20.120.560">
    <property type="entry name" value="alix/aip1 in complex with the ypdl late domain"/>
    <property type="match status" value="1"/>
</dbReference>
<feature type="region of interest" description="Disordered" evidence="6">
    <location>
        <begin position="842"/>
        <end position="877"/>
    </location>
</feature>
<dbReference type="Gene3D" id="1.20.140.50">
    <property type="entry name" value="alix/aip1 like domains"/>
    <property type="match status" value="1"/>
</dbReference>
<dbReference type="Pfam" id="PF13949">
    <property type="entry name" value="ALIX_LYPXL_bnd"/>
    <property type="match status" value="1"/>
</dbReference>
<feature type="region of interest" description="Disordered" evidence="6">
    <location>
        <begin position="1326"/>
        <end position="1345"/>
    </location>
</feature>
<keyword evidence="3" id="KW-0963">Cytoplasm</keyword>
<evidence type="ECO:0000259" key="7">
    <source>
        <dbReference type="PROSITE" id="PS51180"/>
    </source>
</evidence>
<feature type="compositionally biased region" description="Low complexity" evidence="6">
    <location>
        <begin position="1030"/>
        <end position="1047"/>
    </location>
</feature>
<evidence type="ECO:0000256" key="2">
    <source>
        <dbReference type="ARBA" id="ARBA00004496"/>
    </source>
</evidence>
<dbReference type="PROSITE" id="PS51180">
    <property type="entry name" value="BRO1"/>
    <property type="match status" value="1"/>
</dbReference>
<keyword evidence="9" id="KW-1185">Reference proteome</keyword>
<feature type="region of interest" description="Disordered" evidence="6">
    <location>
        <begin position="1022"/>
        <end position="1051"/>
    </location>
</feature>
<keyword evidence="4" id="KW-0967">Endosome</keyword>
<keyword evidence="5" id="KW-0175">Coiled coil</keyword>
<feature type="compositionally biased region" description="Polar residues" evidence="6">
    <location>
        <begin position="852"/>
        <end position="863"/>
    </location>
</feature>
<reference evidence="8" key="1">
    <citation type="submission" date="2021-04" db="EMBL/GenBank/DDBJ databases">
        <authorList>
            <consortium name="Molecular Ecology Group"/>
        </authorList>
    </citation>
    <scope>NUCLEOTIDE SEQUENCE</scope>
</reference>
<feature type="region of interest" description="Disordered" evidence="6">
    <location>
        <begin position="797"/>
        <end position="817"/>
    </location>
</feature>
<dbReference type="PANTHER" id="PTHR23030">
    <property type="entry name" value="PCD6 INTERACTING PROTEIN-RELATED"/>
    <property type="match status" value="1"/>
</dbReference>
<feature type="compositionally biased region" description="Low complexity" evidence="6">
    <location>
        <begin position="1080"/>
        <end position="1097"/>
    </location>
</feature>
<feature type="region of interest" description="Disordered" evidence="6">
    <location>
        <begin position="1215"/>
        <end position="1239"/>
    </location>
</feature>
<protein>
    <recommendedName>
        <fullName evidence="7">BRO1 domain-containing protein</fullName>
    </recommendedName>
</protein>
<comment type="subcellular location">
    <subcellularLocation>
        <location evidence="2">Cytoplasm</location>
    </subcellularLocation>
    <subcellularLocation>
        <location evidence="1">Endosome</location>
    </subcellularLocation>
</comment>
<organism evidence="8 9">
    <name type="scientific">Candidula unifasciata</name>
    <dbReference type="NCBI Taxonomy" id="100452"/>
    <lineage>
        <taxon>Eukaryota</taxon>
        <taxon>Metazoa</taxon>
        <taxon>Spiralia</taxon>
        <taxon>Lophotrochozoa</taxon>
        <taxon>Mollusca</taxon>
        <taxon>Gastropoda</taxon>
        <taxon>Heterobranchia</taxon>
        <taxon>Euthyneura</taxon>
        <taxon>Panpulmonata</taxon>
        <taxon>Eupulmonata</taxon>
        <taxon>Stylommatophora</taxon>
        <taxon>Helicina</taxon>
        <taxon>Helicoidea</taxon>
        <taxon>Geomitridae</taxon>
        <taxon>Candidula</taxon>
    </lineage>
</organism>
<name>A0A8S3YP83_9EUPU</name>
<evidence type="ECO:0000313" key="8">
    <source>
        <dbReference type="EMBL" id="CAG5117255.1"/>
    </source>
</evidence>
<dbReference type="PANTHER" id="PTHR23030:SF30">
    <property type="entry name" value="TYROSINE-PROTEIN PHOSPHATASE NON-RECEPTOR TYPE 23"/>
    <property type="match status" value="1"/>
</dbReference>
<dbReference type="Gene3D" id="1.25.40.280">
    <property type="entry name" value="alix/aip1 like domains"/>
    <property type="match status" value="1"/>
</dbReference>
<evidence type="ECO:0000256" key="1">
    <source>
        <dbReference type="ARBA" id="ARBA00004177"/>
    </source>
</evidence>
<accession>A0A8S3YP83</accession>
<evidence type="ECO:0000256" key="4">
    <source>
        <dbReference type="ARBA" id="ARBA00022753"/>
    </source>
</evidence>
<dbReference type="EMBL" id="CAJHNH020000373">
    <property type="protein sequence ID" value="CAG5117255.1"/>
    <property type="molecule type" value="Genomic_DNA"/>
</dbReference>
<dbReference type="SMART" id="SM01041">
    <property type="entry name" value="BRO1"/>
    <property type="match status" value="1"/>
</dbReference>
<sequence>MEALPRLPMLSFDLKHSPEFVEFGPTLKQYIKDHYGEDPALYSKACTDLEQLRQAAIQVSRDYMGCTTLKKYYTQLEYLQKRFPMGEGGEAAIAFTWEDIQTGRDHVISDIKFEQACILYNIGSLHSLLGVLDTRHNVEGMRVSCTHFQCAAWIVHVSMQLTWLFCEAPRFRATQAQECILEKSLIDNRKNNITAKVAAQVVEFYKDASRLIDLADQKQQISSRMHKEWGRRLLMKAAFYQCITYYFLGRRSQELEKSGECLAYYTAARDELAKATQLAKNDLPEVLDCLQFAKDVVMGKYESAKKDNDFVYHDKVPALESLPEVKGATLAKGIPVNLTDKEISGPDIFQKLVPIEAHEASSVYSEEKAKLTRQVVGEIEQKNMELEQFMSSLQLDVEQLNPKPDLMPENLMEKCAAMSVRTNAIKELTDSMASVSGLATEVELSIQELQQIIEEDAEKTLQFEKMYGKKNPSSVLPGLLEDLAAYRRRHEEGSQSNATLHKAMSTHTNNLKTLVLAPSEIQAMLPPSQPVLSSEDQEVVSETRRLLQKVNEMKEQRKALLEQFRDKIQKDDITSVLVTQEKTDKESVFTEQLKKHDQIVGYIRQNLVSQDNILQHLTDTNAKYALIRQAYNEANTRREKVVQELILSYEKYEELLAKSQKGVEYYKKLLQDVTKTLERCRSECKVRQEERDMLATKLVPKTPAPSRPTAPKPELNNDGITALPLDAASAGTALSSEEFISPSMTIQPGQPSQFQNLPPRFEGPKLKDYLPFMKPRSFGPKASAGVAPTHDMPTMPGSSTADMPQFDSGDVSASPRYPGLDPSLVSVLPATIAQYLSSVSSAGSSVAGGARHSTSPQRGSTGTPPRHSPSPLTSTAMQVSQPGIHAQPMLPASSAVHFNQVPVGAHISQAPASQAYYHSQVPYTEQSHADPHSNTFTPIPSNTLSYFTPGASAASDGPQNQQPYGQYGYFPGLGTHQQYPGMSKHADTCTVSAASQPIFSPGQESKNHVAFQQHPIMQSQQFPLQPSNIPSLHQPHPQQQQPYLPQPGHISVPLSQQDMREATSPLPQAYDPATQPLSKQMPQLPQQNWPQNQLPGQAGIGLNPRQAHVSQTQTKPEMVSVASTQPGQPHNQQQQQQQQQQNVAPQQYQLPLGPNQPGASPYLPNTGHHQLGGFPASQGVGTAGIGVEGPSQLTSLAGGQSSVMGNHYLNLQSKGPGSALSDANQTGVAPYRTYSPHQSPSKTAQLAQEQDSIPATSLGYLYAKGQHQGPFVADHAYPSQQIYQNTEATAYHPSQPYVGGYQHSISQSYQNAQTFGTFTSKANMYDPTSQPTTVHLSSAASQYPN</sequence>
<feature type="compositionally biased region" description="Polar residues" evidence="6">
    <location>
        <begin position="1215"/>
        <end position="1227"/>
    </location>
</feature>
<dbReference type="GO" id="GO:0043328">
    <property type="term" value="P:protein transport to vacuole involved in ubiquitin-dependent protein catabolic process via the multivesicular body sorting pathway"/>
    <property type="evidence" value="ECO:0007669"/>
    <property type="project" value="TreeGrafter"/>
</dbReference>
<dbReference type="Proteomes" id="UP000678393">
    <property type="component" value="Unassembled WGS sequence"/>
</dbReference>